<evidence type="ECO:0000313" key="3">
    <source>
        <dbReference type="Proteomes" id="UP000269294"/>
    </source>
</evidence>
<sequence length="164" mass="17762">MSLDPMFLDFGLNLTKQYMAGRETDVANAGIALNNEIAELNAAESQGYAAVNYSQSLEELSNTNLRVSVQQMEAEAEARLASAAYGVSEEAITMNIAREAGQTKAEIEAEKNFAELNYQQTRRAIRANKQSQSKIAIAKPSSLSNLVTAGSDTYFRALKSGLIS</sequence>
<dbReference type="Proteomes" id="UP000269294">
    <property type="component" value="Segment"/>
</dbReference>
<proteinExistence type="predicted"/>
<accession>A0A2I7RNK6</accession>
<reference evidence="2 3" key="1">
    <citation type="submission" date="2017-11" db="EMBL/GenBank/DDBJ databases">
        <title>A major lineage of nontailed dsDNA viruses as unrecognized killers of marine bacteria.</title>
        <authorList>
            <person name="Kauffman K.M."/>
            <person name="Hussain F.A."/>
            <person name="Yang J."/>
            <person name="Arevalo P."/>
            <person name="Brown J.M."/>
            <person name="Chang W.K."/>
            <person name="VanInsberghe D."/>
            <person name="Elsherbini J."/>
            <person name="Cutler M.B."/>
            <person name="Kelly L."/>
            <person name="Polz M.F."/>
        </authorList>
    </citation>
    <scope>NUCLEOTIDE SEQUENCE [LARGE SCALE GENOMIC DNA]</scope>
</reference>
<dbReference type="Pfam" id="PF24072">
    <property type="entry name" value="T7_gp14"/>
    <property type="match status" value="1"/>
</dbReference>
<dbReference type="EMBL" id="MG592574">
    <property type="protein sequence ID" value="AUR95232.1"/>
    <property type="molecule type" value="Genomic_DNA"/>
</dbReference>
<gene>
    <name evidence="2" type="ORF">NVP1204O_12</name>
</gene>
<evidence type="ECO:0000256" key="1">
    <source>
        <dbReference type="SAM" id="Coils"/>
    </source>
</evidence>
<name>A0A2I7RNK6_9CAUD</name>
<feature type="coiled-coil region" evidence="1">
    <location>
        <begin position="97"/>
        <end position="124"/>
    </location>
</feature>
<organism evidence="2 3">
    <name type="scientific">Vibrio phage 1.204.O._10N.222.46.F12</name>
    <dbReference type="NCBI Taxonomy" id="1881263"/>
    <lineage>
        <taxon>Viruses</taxon>
        <taxon>Duplodnaviria</taxon>
        <taxon>Heunggongvirae</taxon>
        <taxon>Uroviricota</taxon>
        <taxon>Caudoviricetes</taxon>
        <taxon>Autographivirales</taxon>
        <taxon>Cyclitvirus</taxon>
        <taxon>Cyclitvirus cyclit</taxon>
    </lineage>
</organism>
<protein>
    <submittedName>
        <fullName evidence="2">Coil containing protein</fullName>
    </submittedName>
</protein>
<keyword evidence="3" id="KW-1185">Reference proteome</keyword>
<keyword evidence="1" id="KW-0175">Coiled coil</keyword>
<dbReference type="InterPro" id="IPR038996">
    <property type="entry name" value="Gp14"/>
</dbReference>
<evidence type="ECO:0000313" key="2">
    <source>
        <dbReference type="EMBL" id="AUR95232.1"/>
    </source>
</evidence>